<dbReference type="RefSeq" id="XP_043033572.1">
    <property type="nucleotide sequence ID" value="XM_043184594.1"/>
</dbReference>
<feature type="compositionally biased region" description="Basic and acidic residues" evidence="2">
    <location>
        <begin position="50"/>
        <end position="59"/>
    </location>
</feature>
<sequence>MMMPLRTTPSLPPIAALAESDFSDSETDSCPSVPPSSPLSSDFMSDFLDGQDRYRDSNQIKHCNNVQEKRNRRYSSHDDGRNFNRDVKFDAREPDRFSGPVPVTPVTCVVRLPELKVDRRDAASPQRDVAHRSTGSPRNSDRSLNSFENSYMCINQGVKTPERGISGNREGMSLKEYRFRHFDVKVAPPDDTAPPYAPGMQTETEPVANVVLNPDTNSVPDQPRRRARARSVTYEPTIFRCVQPDCDEHFETLDEVIAHTPVHRGQFGDKDSVRCAWPDCNWTSNMVGNAKRHFLVIKHKKKGFVCDECSEMYTRKDALKRHQIKRHNHRTDEDAALDEMMRLLRDSEDTD</sequence>
<dbReference type="GO" id="GO:0008270">
    <property type="term" value="F:zinc ion binding"/>
    <property type="evidence" value="ECO:0007669"/>
    <property type="project" value="UniProtKB-KW"/>
</dbReference>
<protein>
    <recommendedName>
        <fullName evidence="3">C2H2-type domain-containing protein</fullName>
    </recommendedName>
</protein>
<evidence type="ECO:0000313" key="4">
    <source>
        <dbReference type="EMBL" id="KAG7440072.1"/>
    </source>
</evidence>
<dbReference type="SUPFAM" id="SSF57667">
    <property type="entry name" value="beta-beta-alpha zinc fingers"/>
    <property type="match status" value="1"/>
</dbReference>
<keyword evidence="1" id="KW-0862">Zinc</keyword>
<dbReference type="SMART" id="SM00355">
    <property type="entry name" value="ZnF_C2H2"/>
    <property type="match status" value="3"/>
</dbReference>
<keyword evidence="1" id="KW-0479">Metal-binding</keyword>
<proteinExistence type="predicted"/>
<dbReference type="Proteomes" id="UP000812287">
    <property type="component" value="Unassembled WGS sequence"/>
</dbReference>
<gene>
    <name evidence="4" type="ORF">BT62DRAFT_924281</name>
</gene>
<name>A0A9P7VGD4_9AGAR</name>
<dbReference type="OrthoDB" id="2687452at2759"/>
<feature type="domain" description="C2H2-type" evidence="3">
    <location>
        <begin position="239"/>
        <end position="268"/>
    </location>
</feature>
<keyword evidence="1" id="KW-0863">Zinc-finger</keyword>
<evidence type="ECO:0000256" key="2">
    <source>
        <dbReference type="SAM" id="MobiDB-lite"/>
    </source>
</evidence>
<feature type="domain" description="C2H2-type" evidence="3">
    <location>
        <begin position="304"/>
        <end position="332"/>
    </location>
</feature>
<organism evidence="4 5">
    <name type="scientific">Guyanagaster necrorhizus</name>
    <dbReference type="NCBI Taxonomy" id="856835"/>
    <lineage>
        <taxon>Eukaryota</taxon>
        <taxon>Fungi</taxon>
        <taxon>Dikarya</taxon>
        <taxon>Basidiomycota</taxon>
        <taxon>Agaricomycotina</taxon>
        <taxon>Agaricomycetes</taxon>
        <taxon>Agaricomycetidae</taxon>
        <taxon>Agaricales</taxon>
        <taxon>Marasmiineae</taxon>
        <taxon>Physalacriaceae</taxon>
        <taxon>Guyanagaster</taxon>
    </lineage>
</organism>
<dbReference type="InterPro" id="IPR013087">
    <property type="entry name" value="Znf_C2H2_type"/>
</dbReference>
<feature type="compositionally biased region" description="Polar residues" evidence="2">
    <location>
        <begin position="133"/>
        <end position="145"/>
    </location>
</feature>
<dbReference type="PROSITE" id="PS50157">
    <property type="entry name" value="ZINC_FINGER_C2H2_2"/>
    <property type="match status" value="2"/>
</dbReference>
<dbReference type="AlphaFoldDB" id="A0A9P7VGD4"/>
<dbReference type="InterPro" id="IPR036236">
    <property type="entry name" value="Znf_C2H2_sf"/>
</dbReference>
<evidence type="ECO:0000313" key="5">
    <source>
        <dbReference type="Proteomes" id="UP000812287"/>
    </source>
</evidence>
<dbReference type="Gene3D" id="3.30.160.60">
    <property type="entry name" value="Classic Zinc Finger"/>
    <property type="match status" value="1"/>
</dbReference>
<feature type="region of interest" description="Disordered" evidence="2">
    <location>
        <begin position="119"/>
        <end position="145"/>
    </location>
</feature>
<keyword evidence="5" id="KW-1185">Reference proteome</keyword>
<accession>A0A9P7VGD4</accession>
<evidence type="ECO:0000259" key="3">
    <source>
        <dbReference type="PROSITE" id="PS50157"/>
    </source>
</evidence>
<dbReference type="GeneID" id="66106891"/>
<feature type="region of interest" description="Disordered" evidence="2">
    <location>
        <begin position="1"/>
        <end position="96"/>
    </location>
</feature>
<reference evidence="4" key="1">
    <citation type="submission" date="2020-11" db="EMBL/GenBank/DDBJ databases">
        <title>Adaptations for nitrogen fixation in a non-lichenized fungal sporocarp promotes dispersal by wood-feeding termites.</title>
        <authorList>
            <consortium name="DOE Joint Genome Institute"/>
            <person name="Koch R.A."/>
            <person name="Yoon G."/>
            <person name="Arayal U."/>
            <person name="Lail K."/>
            <person name="Amirebrahimi M."/>
            <person name="Labutti K."/>
            <person name="Lipzen A."/>
            <person name="Riley R."/>
            <person name="Barry K."/>
            <person name="Henrissat B."/>
            <person name="Grigoriev I.V."/>
            <person name="Herr J.R."/>
            <person name="Aime M.C."/>
        </authorList>
    </citation>
    <scope>NUCLEOTIDE SEQUENCE</scope>
    <source>
        <strain evidence="4">MCA 3950</strain>
    </source>
</reference>
<dbReference type="EMBL" id="MU250577">
    <property type="protein sequence ID" value="KAG7440072.1"/>
    <property type="molecule type" value="Genomic_DNA"/>
</dbReference>
<comment type="caution">
    <text evidence="4">The sequence shown here is derived from an EMBL/GenBank/DDBJ whole genome shotgun (WGS) entry which is preliminary data.</text>
</comment>
<feature type="compositionally biased region" description="Basic and acidic residues" evidence="2">
    <location>
        <begin position="75"/>
        <end position="96"/>
    </location>
</feature>
<dbReference type="PROSITE" id="PS00028">
    <property type="entry name" value="ZINC_FINGER_C2H2_1"/>
    <property type="match status" value="2"/>
</dbReference>
<dbReference type="Pfam" id="PF00096">
    <property type="entry name" value="zf-C2H2"/>
    <property type="match status" value="1"/>
</dbReference>
<evidence type="ECO:0000256" key="1">
    <source>
        <dbReference type="PROSITE-ProRule" id="PRU00042"/>
    </source>
</evidence>
<feature type="region of interest" description="Disordered" evidence="2">
    <location>
        <begin position="211"/>
        <end position="230"/>
    </location>
</feature>